<feature type="region of interest" description="Disordered" evidence="1">
    <location>
        <begin position="60"/>
        <end position="153"/>
    </location>
</feature>
<evidence type="ECO:0000256" key="1">
    <source>
        <dbReference type="SAM" id="MobiDB-lite"/>
    </source>
</evidence>
<feature type="compositionally biased region" description="Pro residues" evidence="1">
    <location>
        <begin position="96"/>
        <end position="106"/>
    </location>
</feature>
<protein>
    <submittedName>
        <fullName evidence="3">Uncharacterized protein</fullName>
    </submittedName>
</protein>
<dbReference type="Proteomes" id="UP000593906">
    <property type="component" value="Chromosome 4"/>
</dbReference>
<dbReference type="EMBL" id="CP044419">
    <property type="protein sequence ID" value="QOY41886.1"/>
    <property type="molecule type" value="Genomic_DNA"/>
</dbReference>
<keyword evidence="2" id="KW-0732">Signal</keyword>
<reference evidence="3 4" key="1">
    <citation type="submission" date="2019-09" db="EMBL/GenBank/DDBJ databases">
        <title>Consistent, comparative and evidence-based genome assembly and annotation for Cryptosporidium parvum, C. hominis and C. tyzzeri.</title>
        <authorList>
            <person name="Baptista R.P."/>
            <person name="Li Y."/>
            <person name="Sateriale A."/>
            <person name="Ansell B."/>
            <person name="Jex A."/>
            <person name="Sanders M."/>
            <person name="Brooks K."/>
            <person name="Tracey A."/>
            <person name="Berriman M."/>
            <person name="Striepen B."/>
            <person name="Cotton J.A."/>
            <person name="Kissinger J.C."/>
        </authorList>
    </citation>
    <scope>NUCLEOTIDE SEQUENCE [LARGE SCALE GENOMIC DNA]</scope>
    <source>
        <strain evidence="3 4">IOWA-ATCC</strain>
    </source>
</reference>
<feature type="chain" id="PRO_5030559954" evidence="2">
    <location>
        <begin position="23"/>
        <end position="160"/>
    </location>
</feature>
<dbReference type="AlphaFoldDB" id="A0A7S7LHK9"/>
<gene>
    <name evidence="3" type="ORF">CPATCC_001472</name>
</gene>
<name>A0A7S7LHK9_CRYPV</name>
<organism evidence="3 4">
    <name type="scientific">Cryptosporidium parvum</name>
    <dbReference type="NCBI Taxonomy" id="5807"/>
    <lineage>
        <taxon>Eukaryota</taxon>
        <taxon>Sar</taxon>
        <taxon>Alveolata</taxon>
        <taxon>Apicomplexa</taxon>
        <taxon>Conoidasida</taxon>
        <taxon>Coccidia</taxon>
        <taxon>Eucoccidiorida</taxon>
        <taxon>Eimeriorina</taxon>
        <taxon>Cryptosporidiidae</taxon>
        <taxon>Cryptosporidium</taxon>
    </lineage>
</organism>
<dbReference type="VEuPathDB" id="CryptoDB:CPATCC_0017090"/>
<evidence type="ECO:0000313" key="3">
    <source>
        <dbReference type="EMBL" id="QOY41886.1"/>
    </source>
</evidence>
<sequence length="160" mass="17840">MKIFKLHLFISFLFLIFQYPSSISFHSNLLSFSFIKVKSPCCKAMRRIRRRLCCCCCSTSCDSDSEDELNSSSNTSEEQGHSNCQFNPESIDLEVIPPPPPFPAPQAPVESLSFSPPPSQEEIGSSFSSEDPDSLPSLPPPPPPVLPKPRRSVLRRVLNI</sequence>
<evidence type="ECO:0000256" key="2">
    <source>
        <dbReference type="SAM" id="SignalP"/>
    </source>
</evidence>
<feature type="compositionally biased region" description="Pro residues" evidence="1">
    <location>
        <begin position="137"/>
        <end position="147"/>
    </location>
</feature>
<feature type="signal peptide" evidence="2">
    <location>
        <begin position="1"/>
        <end position="22"/>
    </location>
</feature>
<accession>A0A7S7LHK9</accession>
<proteinExistence type="predicted"/>
<evidence type="ECO:0000313" key="4">
    <source>
        <dbReference type="Proteomes" id="UP000593906"/>
    </source>
</evidence>